<gene>
    <name evidence="2" type="ORF">ACFQ2N_03865</name>
</gene>
<feature type="region of interest" description="Disordered" evidence="1">
    <location>
        <begin position="32"/>
        <end position="72"/>
    </location>
</feature>
<protein>
    <submittedName>
        <fullName evidence="2">DUF3426 domain-containing protein</fullName>
    </submittedName>
</protein>
<dbReference type="Pfam" id="PF11906">
    <property type="entry name" value="DUF3426"/>
    <property type="match status" value="1"/>
</dbReference>
<evidence type="ECO:0000313" key="2">
    <source>
        <dbReference type="EMBL" id="MFD1041484.1"/>
    </source>
</evidence>
<organism evidence="2 3">
    <name type="scientific">Pseudoxanthomonas kaohsiungensis</name>
    <dbReference type="NCBI Taxonomy" id="283923"/>
    <lineage>
        <taxon>Bacteria</taxon>
        <taxon>Pseudomonadati</taxon>
        <taxon>Pseudomonadota</taxon>
        <taxon>Gammaproteobacteria</taxon>
        <taxon>Lysobacterales</taxon>
        <taxon>Lysobacteraceae</taxon>
        <taxon>Pseudoxanthomonas</taxon>
    </lineage>
</organism>
<reference evidence="3" key="1">
    <citation type="journal article" date="2019" name="Int. J. Syst. Evol. Microbiol.">
        <title>The Global Catalogue of Microorganisms (GCM) 10K type strain sequencing project: providing services to taxonomists for standard genome sequencing and annotation.</title>
        <authorList>
            <consortium name="The Broad Institute Genomics Platform"/>
            <consortium name="The Broad Institute Genome Sequencing Center for Infectious Disease"/>
            <person name="Wu L."/>
            <person name="Ma J."/>
        </authorList>
    </citation>
    <scope>NUCLEOTIDE SEQUENCE [LARGE SCALE GENOMIC DNA]</scope>
    <source>
        <strain evidence="3">CCUG 55854</strain>
    </source>
</reference>
<sequence>MFFPCPHCQFLVAYHPQSRPLPAQCPRCGRPLQEDIDTTPGTSEGPLDGQAQDSAAPVDAPMPGSGRDADAVPGEASIATEAQANPAAPAPAAGTGFAGRLHRRGWERWQWPLVALLALLLALQVLLADRANLAADPRWRPLVGTLCDALGCELPAWHEPTAFTMLDRKVRPEAGRPGALRVDATFRNDARWPQAWPALQLALSDADGRVLGSRVFAPGDYLGAEPGTLLSPGQSAQVTFLVQEPSPGTVAFSFEFR</sequence>
<dbReference type="InterPro" id="IPR021834">
    <property type="entry name" value="DUF3426"/>
</dbReference>
<name>A0ABW3LWM9_9GAMM</name>
<proteinExistence type="predicted"/>
<dbReference type="Proteomes" id="UP001597033">
    <property type="component" value="Unassembled WGS sequence"/>
</dbReference>
<dbReference type="EMBL" id="JBHTKN010000002">
    <property type="protein sequence ID" value="MFD1041484.1"/>
    <property type="molecule type" value="Genomic_DNA"/>
</dbReference>
<keyword evidence="3" id="KW-1185">Reference proteome</keyword>
<evidence type="ECO:0000256" key="1">
    <source>
        <dbReference type="SAM" id="MobiDB-lite"/>
    </source>
</evidence>
<dbReference type="RefSeq" id="WP_238394395.1">
    <property type="nucleotide sequence ID" value="NZ_JBHTKN010000002.1"/>
</dbReference>
<evidence type="ECO:0000313" key="3">
    <source>
        <dbReference type="Proteomes" id="UP001597033"/>
    </source>
</evidence>
<accession>A0ABW3LWM9</accession>
<comment type="caution">
    <text evidence="2">The sequence shown here is derived from an EMBL/GenBank/DDBJ whole genome shotgun (WGS) entry which is preliminary data.</text>
</comment>